<dbReference type="PROSITE" id="PS51387">
    <property type="entry name" value="FAD_PCMH"/>
    <property type="match status" value="1"/>
</dbReference>
<keyword evidence="2" id="KW-0285">Flavoprotein</keyword>
<dbReference type="Pfam" id="PF01565">
    <property type="entry name" value="FAD_binding_4"/>
    <property type="match status" value="1"/>
</dbReference>
<comment type="caution">
    <text evidence="7">The sequence shown here is derived from an EMBL/GenBank/DDBJ whole genome shotgun (WGS) entry which is preliminary data.</text>
</comment>
<dbReference type="GO" id="GO:0071949">
    <property type="term" value="F:FAD binding"/>
    <property type="evidence" value="ECO:0007669"/>
    <property type="project" value="InterPro"/>
</dbReference>
<feature type="domain" description="FAD-binding PCMH-type" evidence="6">
    <location>
        <begin position="73"/>
        <end position="247"/>
    </location>
</feature>
<evidence type="ECO:0000256" key="2">
    <source>
        <dbReference type="ARBA" id="ARBA00022630"/>
    </source>
</evidence>
<evidence type="ECO:0000256" key="3">
    <source>
        <dbReference type="ARBA" id="ARBA00022827"/>
    </source>
</evidence>
<sequence>MQLTRSLTYALLGCSTLAQATHPVERASCQRNSTVSENCQQACASLSNSFRPAGAFHYPDDDDTFAIWDAKQQEVRPACRVEPSTASDVSQIINTLVSNWCPFAVKGGGHSRNPGDSNSIGGVTVDLDRMASVEILGGDGNKTAARVGGGANTYQVYAALDAHNLSFVGGRVGTVGMGGFTLGGGTSPFSNRYGWALDNVYEYEIVLSNGTIVSASESHNPDLYFALRGGGNNFGIVTAFTVRTFPQGAVSTTSTTYASNYTEQVLDRIYDLFADEELASDADMGYDLYYSYSAAQDSFTLSGTQRYARPIQNPPVFSSINQIPALTRSNRISNMSSQTQGSEALGTTRHLFATLTVSPSRSFLSQAVRIFEEEVRAISSVEGLVPNLVSYALPRNAIAAMKQKGGNALGIESDGPLQLILISTAWSSASGDALVNTMTENTIARLREAAEGLGIANRFLYINYASAQQAPDVFAGYGEENAQRLKEIQRAVDPTGVFTSKGLWTGFVKLL</sequence>
<name>A0A0C1E624_ASPUT</name>
<proteinExistence type="inferred from homology"/>
<dbReference type="PANTHER" id="PTHR42973:SF13">
    <property type="entry name" value="FAD-BINDING PCMH-TYPE DOMAIN-CONTAINING PROTEIN"/>
    <property type="match status" value="1"/>
</dbReference>
<dbReference type="InterPro" id="IPR016169">
    <property type="entry name" value="FAD-bd_PCMH_sub2"/>
</dbReference>
<feature type="chain" id="PRO_5002130374" description="FAD-binding PCMH-type domain-containing protein" evidence="5">
    <location>
        <begin position="21"/>
        <end position="511"/>
    </location>
</feature>
<dbReference type="PANTHER" id="PTHR42973">
    <property type="entry name" value="BINDING OXIDOREDUCTASE, PUTATIVE (AFU_ORTHOLOGUE AFUA_1G17690)-RELATED"/>
    <property type="match status" value="1"/>
</dbReference>
<dbReference type="Proteomes" id="UP000053475">
    <property type="component" value="Unassembled WGS sequence"/>
</dbReference>
<gene>
    <name evidence="7" type="ORF">HK57_00642</name>
</gene>
<keyword evidence="8" id="KW-1185">Reference proteome</keyword>
<evidence type="ECO:0000313" key="8">
    <source>
        <dbReference type="Proteomes" id="UP000053475"/>
    </source>
</evidence>
<keyword evidence="4" id="KW-0560">Oxidoreductase</keyword>
<evidence type="ECO:0000256" key="5">
    <source>
        <dbReference type="SAM" id="SignalP"/>
    </source>
</evidence>
<evidence type="ECO:0000259" key="6">
    <source>
        <dbReference type="PROSITE" id="PS51387"/>
    </source>
</evidence>
<dbReference type="InterPro" id="IPR050416">
    <property type="entry name" value="FAD-linked_Oxidoreductase"/>
</dbReference>
<dbReference type="InterPro" id="IPR036318">
    <property type="entry name" value="FAD-bd_PCMH-like_sf"/>
</dbReference>
<evidence type="ECO:0000313" key="7">
    <source>
        <dbReference type="EMBL" id="KIA75583.1"/>
    </source>
</evidence>
<accession>A0A0C1E624</accession>
<dbReference type="AlphaFoldDB" id="A0A0C1E624"/>
<dbReference type="EMBL" id="JOMC01000079">
    <property type="protein sequence ID" value="KIA75583.1"/>
    <property type="molecule type" value="Genomic_DNA"/>
</dbReference>
<feature type="signal peptide" evidence="5">
    <location>
        <begin position="1"/>
        <end position="20"/>
    </location>
</feature>
<evidence type="ECO:0000256" key="4">
    <source>
        <dbReference type="ARBA" id="ARBA00023002"/>
    </source>
</evidence>
<dbReference type="InterPro" id="IPR006094">
    <property type="entry name" value="Oxid_FAD_bind_N"/>
</dbReference>
<keyword evidence="5" id="KW-0732">Signal</keyword>
<dbReference type="SUPFAM" id="SSF56176">
    <property type="entry name" value="FAD-binding/transporter-associated domain-like"/>
    <property type="match status" value="1"/>
</dbReference>
<dbReference type="GO" id="GO:0016491">
    <property type="term" value="F:oxidoreductase activity"/>
    <property type="evidence" value="ECO:0007669"/>
    <property type="project" value="UniProtKB-KW"/>
</dbReference>
<keyword evidence="3" id="KW-0274">FAD</keyword>
<comment type="similarity">
    <text evidence="1">Belongs to the oxygen-dependent FAD-linked oxidoreductase family.</text>
</comment>
<dbReference type="Gene3D" id="3.30.465.10">
    <property type="match status" value="1"/>
</dbReference>
<dbReference type="InterPro" id="IPR016166">
    <property type="entry name" value="FAD-bd_PCMH"/>
</dbReference>
<reference evidence="7 8" key="1">
    <citation type="submission" date="2014-11" db="EMBL/GenBank/DDBJ databases">
        <title>Genomics derived discovery of secondary metabolites biosynthetic gene clusters in Aspergillus ustus.</title>
        <authorList>
            <person name="Pi B."/>
            <person name="Dai F."/>
            <person name="Song X."/>
            <person name="Zhu C."/>
            <person name="Li H."/>
            <person name="Yu D."/>
        </authorList>
    </citation>
    <scope>NUCLEOTIDE SEQUENCE [LARGE SCALE GENOMIC DNA]</scope>
    <source>
        <strain evidence="7 8">3.3904</strain>
    </source>
</reference>
<organism evidence="7 8">
    <name type="scientific">Aspergillus ustus</name>
    <dbReference type="NCBI Taxonomy" id="40382"/>
    <lineage>
        <taxon>Eukaryota</taxon>
        <taxon>Fungi</taxon>
        <taxon>Dikarya</taxon>
        <taxon>Ascomycota</taxon>
        <taxon>Pezizomycotina</taxon>
        <taxon>Eurotiomycetes</taxon>
        <taxon>Eurotiomycetidae</taxon>
        <taxon>Eurotiales</taxon>
        <taxon>Aspergillaceae</taxon>
        <taxon>Aspergillus</taxon>
        <taxon>Aspergillus subgen. Nidulantes</taxon>
    </lineage>
</organism>
<evidence type="ECO:0000256" key="1">
    <source>
        <dbReference type="ARBA" id="ARBA00005466"/>
    </source>
</evidence>
<protein>
    <recommendedName>
        <fullName evidence="6">FAD-binding PCMH-type domain-containing protein</fullName>
    </recommendedName>
</protein>